<proteinExistence type="predicted"/>
<dbReference type="PANTHER" id="PTHR43193">
    <property type="match status" value="1"/>
</dbReference>
<dbReference type="InterPro" id="IPR017896">
    <property type="entry name" value="4Fe4S_Fe-S-bd"/>
</dbReference>
<dbReference type="Gene3D" id="3.30.70.20">
    <property type="match status" value="1"/>
</dbReference>
<feature type="domain" description="4Fe-4S ferredoxin-type" evidence="4">
    <location>
        <begin position="5"/>
        <end position="34"/>
    </location>
</feature>
<evidence type="ECO:0000256" key="3">
    <source>
        <dbReference type="ARBA" id="ARBA00023014"/>
    </source>
</evidence>
<reference evidence="7" key="1">
    <citation type="journal article" date="2020" name="mSystems">
        <title>Genome- and Community-Level Interaction Insights into Carbon Utilization and Element Cycling Functions of Hydrothermarchaeota in Hydrothermal Sediment.</title>
        <authorList>
            <person name="Zhou Z."/>
            <person name="Liu Y."/>
            <person name="Xu W."/>
            <person name="Pan J."/>
            <person name="Luo Z.H."/>
            <person name="Li M."/>
        </authorList>
    </citation>
    <scope>NUCLEOTIDE SEQUENCE [LARGE SCALE GENOMIC DNA]</scope>
    <source>
        <strain evidence="6">SpSt-236</strain>
        <strain evidence="5">SpSt-265</strain>
        <strain evidence="7">SpSt-465</strain>
    </source>
</reference>
<dbReference type="InterPro" id="IPR052977">
    <property type="entry name" value="Polyferredoxin-like_ET"/>
</dbReference>
<dbReference type="PANTHER" id="PTHR43193:SF2">
    <property type="entry name" value="POLYFERREDOXIN PROTEIN FWDF"/>
    <property type="match status" value="1"/>
</dbReference>
<evidence type="ECO:0000313" key="7">
    <source>
        <dbReference type="EMBL" id="HFJ53400.1"/>
    </source>
</evidence>
<evidence type="ECO:0000313" key="6">
    <source>
        <dbReference type="EMBL" id="HEE18548.1"/>
    </source>
</evidence>
<evidence type="ECO:0000256" key="1">
    <source>
        <dbReference type="ARBA" id="ARBA00022723"/>
    </source>
</evidence>
<dbReference type="AlphaFoldDB" id="A0A7C3IN37"/>
<keyword evidence="1" id="KW-0479">Metal-binding</keyword>
<accession>A0A7C3IN37</accession>
<sequence>MGRKAKVTIEKNRCKGCELCVTYCPKQVLAMSREINDKGYFYAQVVNQDACIACRFCGMMCPDTAIEIAVEEPEKSEVKADG</sequence>
<evidence type="ECO:0000259" key="4">
    <source>
        <dbReference type="PROSITE" id="PS51379"/>
    </source>
</evidence>
<keyword evidence="2" id="KW-0408">Iron</keyword>
<dbReference type="GO" id="GO:0051536">
    <property type="term" value="F:iron-sulfur cluster binding"/>
    <property type="evidence" value="ECO:0007669"/>
    <property type="project" value="UniProtKB-KW"/>
</dbReference>
<organism evidence="7">
    <name type="scientific">candidate division WOR-3 bacterium</name>
    <dbReference type="NCBI Taxonomy" id="2052148"/>
    <lineage>
        <taxon>Bacteria</taxon>
        <taxon>Bacteria division WOR-3</taxon>
    </lineage>
</organism>
<dbReference type="Pfam" id="PF12838">
    <property type="entry name" value="Fer4_7"/>
    <property type="match status" value="1"/>
</dbReference>
<dbReference type="PROSITE" id="PS51379">
    <property type="entry name" value="4FE4S_FER_2"/>
    <property type="match status" value="2"/>
</dbReference>
<keyword evidence="3" id="KW-0411">Iron-sulfur</keyword>
<feature type="domain" description="4Fe-4S ferredoxin-type" evidence="4">
    <location>
        <begin position="42"/>
        <end position="71"/>
    </location>
</feature>
<dbReference type="SUPFAM" id="SSF54862">
    <property type="entry name" value="4Fe-4S ferredoxins"/>
    <property type="match status" value="1"/>
</dbReference>
<evidence type="ECO:0000313" key="5">
    <source>
        <dbReference type="EMBL" id="HEA86911.1"/>
    </source>
</evidence>
<dbReference type="EMBL" id="DSKA01000233">
    <property type="protein sequence ID" value="HEE18548.1"/>
    <property type="molecule type" value="Genomic_DNA"/>
</dbReference>
<protein>
    <submittedName>
        <fullName evidence="7">4Fe-4S dicluster domain-containing protein</fullName>
    </submittedName>
</protein>
<name>A0A7C3IN37_UNCW3</name>
<dbReference type="InterPro" id="IPR017900">
    <property type="entry name" value="4Fe4S_Fe_S_CS"/>
</dbReference>
<dbReference type="EMBL" id="DSTU01000003">
    <property type="protein sequence ID" value="HFJ53400.1"/>
    <property type="molecule type" value="Genomic_DNA"/>
</dbReference>
<dbReference type="EMBL" id="DSLG01000003">
    <property type="protein sequence ID" value="HEA86911.1"/>
    <property type="molecule type" value="Genomic_DNA"/>
</dbReference>
<dbReference type="PROSITE" id="PS00198">
    <property type="entry name" value="4FE4S_FER_1"/>
    <property type="match status" value="1"/>
</dbReference>
<comment type="caution">
    <text evidence="7">The sequence shown here is derived from an EMBL/GenBank/DDBJ whole genome shotgun (WGS) entry which is preliminary data.</text>
</comment>
<gene>
    <name evidence="6" type="ORF">ENP62_03235</name>
    <name evidence="5" type="ORF">ENP94_02750</name>
    <name evidence="7" type="ORF">ENS16_01755</name>
</gene>
<evidence type="ECO:0000256" key="2">
    <source>
        <dbReference type="ARBA" id="ARBA00023004"/>
    </source>
</evidence>
<dbReference type="GO" id="GO:0046872">
    <property type="term" value="F:metal ion binding"/>
    <property type="evidence" value="ECO:0007669"/>
    <property type="project" value="UniProtKB-KW"/>
</dbReference>